<evidence type="ECO:0000256" key="3">
    <source>
        <dbReference type="ARBA" id="ARBA00022840"/>
    </source>
</evidence>
<dbReference type="InterPro" id="IPR013126">
    <property type="entry name" value="Hsp_70_fam"/>
</dbReference>
<dbReference type="RefSeq" id="XP_022311259.1">
    <property type="nucleotide sequence ID" value="XM_022455551.1"/>
</dbReference>
<protein>
    <submittedName>
        <fullName evidence="5">Heat shock 70 kDa protein 12A-like</fullName>
    </submittedName>
</protein>
<comment type="similarity">
    <text evidence="1">Belongs to the heat shock protein 70 family.</text>
</comment>
<keyword evidence="2" id="KW-0547">Nucleotide-binding</keyword>
<dbReference type="Gene3D" id="3.30.420.40">
    <property type="match status" value="2"/>
</dbReference>
<keyword evidence="4" id="KW-1185">Reference proteome</keyword>
<dbReference type="InterPro" id="IPR043129">
    <property type="entry name" value="ATPase_NBD"/>
</dbReference>
<accession>A0A8B8C823</accession>
<dbReference type="GO" id="GO:0005524">
    <property type="term" value="F:ATP binding"/>
    <property type="evidence" value="ECO:0007669"/>
    <property type="project" value="UniProtKB-KW"/>
</dbReference>
<evidence type="ECO:0000313" key="4">
    <source>
        <dbReference type="Proteomes" id="UP000694844"/>
    </source>
</evidence>
<dbReference type="GO" id="GO:0140662">
    <property type="term" value="F:ATP-dependent protein folding chaperone"/>
    <property type="evidence" value="ECO:0007669"/>
    <property type="project" value="InterPro"/>
</dbReference>
<dbReference type="Pfam" id="PF00012">
    <property type="entry name" value="HSP70"/>
    <property type="match status" value="1"/>
</dbReference>
<dbReference type="PANTHER" id="PTHR14187">
    <property type="entry name" value="ALPHA KINASE/ELONGATION FACTOR 2 KINASE"/>
    <property type="match status" value="1"/>
</dbReference>
<reference evidence="5" key="1">
    <citation type="submission" date="2025-08" db="UniProtKB">
        <authorList>
            <consortium name="RefSeq"/>
        </authorList>
    </citation>
    <scope>IDENTIFICATION</scope>
    <source>
        <tissue evidence="5">Whole sample</tissue>
    </source>
</reference>
<keyword evidence="3" id="KW-0067">ATP-binding</keyword>
<dbReference type="KEGG" id="cvn:111116553"/>
<dbReference type="Proteomes" id="UP000694844">
    <property type="component" value="Chromosome 10"/>
</dbReference>
<gene>
    <name evidence="5" type="primary">LOC111116553</name>
</gene>
<dbReference type="AlphaFoldDB" id="A0A8B8C823"/>
<proteinExistence type="inferred from homology"/>
<dbReference type="GeneID" id="111116553"/>
<name>A0A8B8C823_CRAVI</name>
<dbReference type="SUPFAM" id="SSF53067">
    <property type="entry name" value="Actin-like ATPase domain"/>
    <property type="match status" value="1"/>
</dbReference>
<dbReference type="PANTHER" id="PTHR14187:SF5">
    <property type="entry name" value="HEAT SHOCK 70 KDA PROTEIN 12A"/>
    <property type="match status" value="1"/>
</dbReference>
<evidence type="ECO:0000256" key="1">
    <source>
        <dbReference type="ARBA" id="ARBA00007381"/>
    </source>
</evidence>
<dbReference type="OrthoDB" id="2963168at2759"/>
<evidence type="ECO:0000256" key="2">
    <source>
        <dbReference type="ARBA" id="ARBA00022741"/>
    </source>
</evidence>
<organism evidence="4 5">
    <name type="scientific">Crassostrea virginica</name>
    <name type="common">Eastern oyster</name>
    <dbReference type="NCBI Taxonomy" id="6565"/>
    <lineage>
        <taxon>Eukaryota</taxon>
        <taxon>Metazoa</taxon>
        <taxon>Spiralia</taxon>
        <taxon>Lophotrochozoa</taxon>
        <taxon>Mollusca</taxon>
        <taxon>Bivalvia</taxon>
        <taxon>Autobranchia</taxon>
        <taxon>Pteriomorphia</taxon>
        <taxon>Ostreida</taxon>
        <taxon>Ostreoidea</taxon>
        <taxon>Ostreidae</taxon>
        <taxon>Crassostrea</taxon>
    </lineage>
</organism>
<evidence type="ECO:0000313" key="5">
    <source>
        <dbReference type="RefSeq" id="XP_022311259.1"/>
    </source>
</evidence>
<sequence>MAIEQRGFFSVLHLLCHGVQQHFTDITGYHLDAISVYKHCLEYLINHLLGDIYNYLVSMMMKTTDLDFVLTIRTRYENKDEIRMIMHEAAKKAGIPEDRLVIVLESEAAAIYYSLMDVGLEENPSVSLTKPVLKTKFMIVDLGGSHAEFSVHQLLENRTVVHEEQISDGPWGGDCMDHAFRNVMENIFGREAMDYLHFKENEDELEMLQQFEFTKRVIFSKEEKANVSVGFPLTLREKVKKCGKDVPTLIEKSPYNGRGITFNFHKLRIPTDIFKEMIQSTLDKIVGHIRAILQERPDIKTLVLVGGFSNCSLVQQQIRQKFEVEGKTRVVIPDECELAVMKGAVYIGHPPDMVPGREDSK</sequence>
<dbReference type="Gene3D" id="3.90.640.10">
    <property type="entry name" value="Actin, Chain A, domain 4"/>
    <property type="match status" value="1"/>
</dbReference>